<dbReference type="EMBL" id="MDEJ01000014">
    <property type="protein sequence ID" value="PPU98593.1"/>
    <property type="molecule type" value="Genomic_DNA"/>
</dbReference>
<comment type="caution">
    <text evidence="2">The sequence shown here is derived from an EMBL/GenBank/DDBJ whole genome shotgun (WGS) entry which is preliminary data.</text>
</comment>
<dbReference type="InterPro" id="IPR050908">
    <property type="entry name" value="SmbC-like"/>
</dbReference>
<protein>
    <recommendedName>
        <fullName evidence="1">AraC effector-binding domain-containing protein</fullName>
    </recommendedName>
</protein>
<proteinExistence type="predicted"/>
<dbReference type="Gene3D" id="3.20.80.10">
    <property type="entry name" value="Regulatory factor, effector binding domain"/>
    <property type="match status" value="1"/>
</dbReference>
<dbReference type="AlphaFoldDB" id="A0A2S7EZJ3"/>
<evidence type="ECO:0000259" key="1">
    <source>
        <dbReference type="SMART" id="SM00871"/>
    </source>
</evidence>
<dbReference type="InterPro" id="IPR011256">
    <property type="entry name" value="Reg_factor_effector_dom_sf"/>
</dbReference>
<dbReference type="InterPro" id="IPR029442">
    <property type="entry name" value="GyrI-like"/>
</dbReference>
<dbReference type="RefSeq" id="WP_146090177.1">
    <property type="nucleotide sequence ID" value="NZ_MDEJ01000014.1"/>
</dbReference>
<dbReference type="SMART" id="SM00871">
    <property type="entry name" value="AraC_E_bind"/>
    <property type="match status" value="1"/>
</dbReference>
<feature type="domain" description="AraC effector-binding" evidence="1">
    <location>
        <begin position="12"/>
        <end position="164"/>
    </location>
</feature>
<dbReference type="Pfam" id="PF06445">
    <property type="entry name" value="GyrI-like"/>
    <property type="match status" value="1"/>
</dbReference>
<organism evidence="2 3">
    <name type="scientific">Xanthomonas populi</name>
    <dbReference type="NCBI Taxonomy" id="53414"/>
    <lineage>
        <taxon>Bacteria</taxon>
        <taxon>Pseudomonadati</taxon>
        <taxon>Pseudomonadota</taxon>
        <taxon>Gammaproteobacteria</taxon>
        <taxon>Lysobacterales</taxon>
        <taxon>Lysobacteraceae</taxon>
        <taxon>Xanthomonas</taxon>
    </lineage>
</organism>
<reference evidence="3" key="1">
    <citation type="submission" date="2016-08" db="EMBL/GenBank/DDBJ databases">
        <authorList>
            <person name="Merda D."/>
            <person name="Briand M."/>
            <person name="Taghouti G."/>
            <person name="Carrere S."/>
            <person name="Gouzy J."/>
            <person name="Portier P."/>
            <person name="Jacques M.-A."/>
            <person name="Fischer-Le Saux M."/>
        </authorList>
    </citation>
    <scope>NUCLEOTIDE SEQUENCE [LARGE SCALE GENOMIC DNA]</scope>
    <source>
        <strain evidence="3">CFBP1817</strain>
    </source>
</reference>
<feature type="non-terminal residue" evidence="2">
    <location>
        <position position="1"/>
    </location>
</feature>
<sequence>YRLLLIDTSESTIFHGHEMSGKPWAHQRQRGAFDELDRGVGRIAAWAERDGVIEQLKSLIGLPLSDHRHVPAHRHLFECGMSFDAALSPPAPLQLRQLDGGAHAVLRHLGWDAGLEDALDRVIAQWLPDSGYILRDAPLHYLYLDDPEAVAEAELRADIRAPVQLSTDADAAA</sequence>
<dbReference type="InterPro" id="IPR010499">
    <property type="entry name" value="AraC_E-bd"/>
</dbReference>
<name>A0A2S7EZJ3_9XANT</name>
<gene>
    <name evidence="2" type="ORF">XpopCFBP1817_03885</name>
</gene>
<keyword evidence="3" id="KW-1185">Reference proteome</keyword>
<dbReference type="PANTHER" id="PTHR40055">
    <property type="entry name" value="TRANSCRIPTIONAL REGULATOR YGIV-RELATED"/>
    <property type="match status" value="1"/>
</dbReference>
<dbReference type="SUPFAM" id="SSF55136">
    <property type="entry name" value="Probable bacterial effector-binding domain"/>
    <property type="match status" value="1"/>
</dbReference>
<dbReference type="Proteomes" id="UP000239939">
    <property type="component" value="Unassembled WGS sequence"/>
</dbReference>
<dbReference type="PANTHER" id="PTHR40055:SF1">
    <property type="entry name" value="TRANSCRIPTIONAL REGULATOR YGIV-RELATED"/>
    <property type="match status" value="1"/>
</dbReference>
<evidence type="ECO:0000313" key="3">
    <source>
        <dbReference type="Proteomes" id="UP000239939"/>
    </source>
</evidence>
<evidence type="ECO:0000313" key="2">
    <source>
        <dbReference type="EMBL" id="PPU98593.1"/>
    </source>
</evidence>
<accession>A0A2S7EZJ3</accession>